<dbReference type="PANTHER" id="PTHR11908:SF80">
    <property type="entry name" value="XANTHINE DEHYDROGENASE_OXIDASE"/>
    <property type="match status" value="1"/>
</dbReference>
<dbReference type="InterPro" id="IPR037165">
    <property type="entry name" value="AldOxase/xan_DH_Mopterin-bd_sf"/>
</dbReference>
<organism evidence="2 3">
    <name type="scientific">Porites evermanni</name>
    <dbReference type="NCBI Taxonomy" id="104178"/>
    <lineage>
        <taxon>Eukaryota</taxon>
        <taxon>Metazoa</taxon>
        <taxon>Cnidaria</taxon>
        <taxon>Anthozoa</taxon>
        <taxon>Hexacorallia</taxon>
        <taxon>Scleractinia</taxon>
        <taxon>Fungiina</taxon>
        <taxon>Poritidae</taxon>
        <taxon>Porites</taxon>
    </lineage>
</organism>
<dbReference type="SUPFAM" id="SSF56003">
    <property type="entry name" value="Molybdenum cofactor-binding domain"/>
    <property type="match status" value="1"/>
</dbReference>
<feature type="non-terminal residue" evidence="2">
    <location>
        <position position="1"/>
    </location>
</feature>
<gene>
    <name evidence="2" type="ORF">PEVE_00031757</name>
</gene>
<dbReference type="InterPro" id="IPR016208">
    <property type="entry name" value="Ald_Oxase/xanthine_DH-like"/>
</dbReference>
<accession>A0ABN8SYZ4</accession>
<dbReference type="EMBL" id="CALNXI010004570">
    <property type="protein sequence ID" value="CAH3196082.1"/>
    <property type="molecule type" value="Genomic_DNA"/>
</dbReference>
<keyword evidence="3" id="KW-1185">Reference proteome</keyword>
<protein>
    <recommendedName>
        <fullName evidence="1">Aldehyde oxidase/xanthine dehydrogenase first molybdopterin binding domain-containing protein</fullName>
    </recommendedName>
</protein>
<dbReference type="PANTHER" id="PTHR11908">
    <property type="entry name" value="XANTHINE DEHYDROGENASE"/>
    <property type="match status" value="1"/>
</dbReference>
<dbReference type="Proteomes" id="UP001159427">
    <property type="component" value="Unassembled WGS sequence"/>
</dbReference>
<feature type="domain" description="Aldehyde oxidase/xanthine dehydrogenase first molybdopterin binding" evidence="1">
    <location>
        <begin position="4"/>
        <end position="62"/>
    </location>
</feature>
<dbReference type="InterPro" id="IPR008274">
    <property type="entry name" value="AldOxase/xan_DH_MoCoBD1"/>
</dbReference>
<evidence type="ECO:0000259" key="1">
    <source>
        <dbReference type="Pfam" id="PF02738"/>
    </source>
</evidence>
<evidence type="ECO:0000313" key="2">
    <source>
        <dbReference type="EMBL" id="CAH3196082.1"/>
    </source>
</evidence>
<evidence type="ECO:0000313" key="3">
    <source>
        <dbReference type="Proteomes" id="UP001159427"/>
    </source>
</evidence>
<reference evidence="2 3" key="1">
    <citation type="submission" date="2022-05" db="EMBL/GenBank/DDBJ databases">
        <authorList>
            <consortium name="Genoscope - CEA"/>
            <person name="William W."/>
        </authorList>
    </citation>
    <scope>NUCLEOTIDE SEQUENCE [LARGE SCALE GENOMIC DNA]</scope>
</reference>
<sequence>LCVENGDVERGFAESDHLLEGEMKIGGQEHFYLETQVTIAVPKGEDGEMELFVSTQNPKLTQVPTVLNC</sequence>
<name>A0ABN8SYZ4_9CNID</name>
<proteinExistence type="predicted"/>
<dbReference type="Gene3D" id="3.30.365.10">
    <property type="entry name" value="Aldehyde oxidase/xanthine dehydrogenase, molybdopterin binding domain"/>
    <property type="match status" value="2"/>
</dbReference>
<dbReference type="Pfam" id="PF02738">
    <property type="entry name" value="MoCoBD_1"/>
    <property type="match status" value="1"/>
</dbReference>
<comment type="caution">
    <text evidence="2">The sequence shown here is derived from an EMBL/GenBank/DDBJ whole genome shotgun (WGS) entry which is preliminary data.</text>
</comment>